<dbReference type="PROSITE" id="PS50015">
    <property type="entry name" value="SAP_B"/>
    <property type="match status" value="1"/>
</dbReference>
<dbReference type="GO" id="GO:0042742">
    <property type="term" value="P:defense response to bacterium"/>
    <property type="evidence" value="ECO:0007669"/>
    <property type="project" value="InterPro"/>
</dbReference>
<dbReference type="EMBL" id="JAHKSW010000009">
    <property type="protein sequence ID" value="KAG7328345.1"/>
    <property type="molecule type" value="Genomic_DNA"/>
</dbReference>
<dbReference type="AlphaFoldDB" id="A0A9D3NTG5"/>
<dbReference type="InterPro" id="IPR007856">
    <property type="entry name" value="SapB_1"/>
</dbReference>
<protein>
    <recommendedName>
        <fullName evidence="3">Saposin B-type domain-containing protein</fullName>
    </recommendedName>
</protein>
<dbReference type="InterPro" id="IPR011001">
    <property type="entry name" value="Saposin-like"/>
</dbReference>
<evidence type="ECO:0000256" key="2">
    <source>
        <dbReference type="SAM" id="SignalP"/>
    </source>
</evidence>
<organism evidence="4 5">
    <name type="scientific">Hemibagrus wyckioides</name>
    <dbReference type="NCBI Taxonomy" id="337641"/>
    <lineage>
        <taxon>Eukaryota</taxon>
        <taxon>Metazoa</taxon>
        <taxon>Chordata</taxon>
        <taxon>Craniata</taxon>
        <taxon>Vertebrata</taxon>
        <taxon>Euteleostomi</taxon>
        <taxon>Actinopterygii</taxon>
        <taxon>Neopterygii</taxon>
        <taxon>Teleostei</taxon>
        <taxon>Ostariophysi</taxon>
        <taxon>Siluriformes</taxon>
        <taxon>Bagridae</taxon>
        <taxon>Hemibagrus</taxon>
    </lineage>
</organism>
<dbReference type="SMART" id="SM00741">
    <property type="entry name" value="SapB"/>
    <property type="match status" value="1"/>
</dbReference>
<dbReference type="OrthoDB" id="69496at2759"/>
<evidence type="ECO:0000259" key="3">
    <source>
        <dbReference type="PROSITE" id="PS50015"/>
    </source>
</evidence>
<dbReference type="GO" id="GO:0006629">
    <property type="term" value="P:lipid metabolic process"/>
    <property type="evidence" value="ECO:0007669"/>
    <property type="project" value="InterPro"/>
</dbReference>
<feature type="domain" description="Saposin B-type" evidence="3">
    <location>
        <begin position="52"/>
        <end position="132"/>
    </location>
</feature>
<evidence type="ECO:0000313" key="5">
    <source>
        <dbReference type="Proteomes" id="UP000824219"/>
    </source>
</evidence>
<keyword evidence="1" id="KW-1015">Disulfide bond</keyword>
<comment type="caution">
    <text evidence="4">The sequence shown here is derived from an EMBL/GenBank/DDBJ whole genome shotgun (WGS) entry which is preliminary data.</text>
</comment>
<dbReference type="Proteomes" id="UP000824219">
    <property type="component" value="Linkage Group LG09"/>
</dbReference>
<gene>
    <name evidence="4" type="ORF">KOW79_008289</name>
</gene>
<dbReference type="Pfam" id="PF03489">
    <property type="entry name" value="SapB_2"/>
    <property type="match status" value="1"/>
</dbReference>
<dbReference type="InterPro" id="IPR008138">
    <property type="entry name" value="SapB_2"/>
</dbReference>
<keyword evidence="5" id="KW-1185">Reference proteome</keyword>
<dbReference type="Gene3D" id="1.10.225.10">
    <property type="entry name" value="Saposin-like"/>
    <property type="match status" value="1"/>
</dbReference>
<dbReference type="InterPro" id="IPR038847">
    <property type="entry name" value="Granulysin-like"/>
</dbReference>
<dbReference type="InterPro" id="IPR008139">
    <property type="entry name" value="SaposinB_dom"/>
</dbReference>
<dbReference type="Pfam" id="PF05184">
    <property type="entry name" value="SapB_1"/>
    <property type="match status" value="1"/>
</dbReference>
<dbReference type="SUPFAM" id="SSF47862">
    <property type="entry name" value="Saposin"/>
    <property type="match status" value="1"/>
</dbReference>
<feature type="signal peptide" evidence="2">
    <location>
        <begin position="1"/>
        <end position="17"/>
    </location>
</feature>
<keyword evidence="2" id="KW-0732">Signal</keyword>
<dbReference type="PANTHER" id="PTHR15541:SF2">
    <property type="entry name" value="GRANULYSIN"/>
    <property type="match status" value="1"/>
</dbReference>
<sequence>MLWKLLIASLLISSVCAVHLEYLKIDYAEETLDESSDFVDQDEDLLKSEAHLPGACWACKWAMKKVKSQIGNSANVDTIKEKVMKVCDSIGFLRGVCRKFITKYLDTLTEELSTTDDPKTICQNIGICKSMVMMEMTKAFLKENSMPRIE</sequence>
<proteinExistence type="predicted"/>
<name>A0A9D3NTG5_9TELE</name>
<evidence type="ECO:0000256" key="1">
    <source>
        <dbReference type="ARBA" id="ARBA00023157"/>
    </source>
</evidence>
<accession>A0A9D3NTG5</accession>
<feature type="chain" id="PRO_5038448499" description="Saposin B-type domain-containing protein" evidence="2">
    <location>
        <begin position="18"/>
        <end position="150"/>
    </location>
</feature>
<evidence type="ECO:0000313" key="4">
    <source>
        <dbReference type="EMBL" id="KAG7328345.1"/>
    </source>
</evidence>
<reference evidence="4 5" key="1">
    <citation type="submission" date="2021-06" db="EMBL/GenBank/DDBJ databases">
        <title>Chromosome-level genome assembly of the red-tail catfish (Hemibagrus wyckioides).</title>
        <authorList>
            <person name="Shao F."/>
        </authorList>
    </citation>
    <scope>NUCLEOTIDE SEQUENCE [LARGE SCALE GENOMIC DNA]</scope>
    <source>
        <strain evidence="4">EC202008001</strain>
        <tissue evidence="4">Blood</tissue>
    </source>
</reference>
<dbReference type="PANTHER" id="PTHR15541">
    <property type="entry name" value="GRANULYSIN RELATED"/>
    <property type="match status" value="1"/>
</dbReference>